<name>A0A0G0MPS6_9BACT</name>
<dbReference type="PANTHER" id="PTHR30353:SF0">
    <property type="entry name" value="TRANSMEMBRANE PROTEIN"/>
    <property type="match status" value="1"/>
</dbReference>
<protein>
    <recommendedName>
        <fullName evidence="8">VTT domain-containing protein</fullName>
    </recommendedName>
</protein>
<feature type="transmembrane region" description="Helical" evidence="7">
    <location>
        <begin position="143"/>
        <end position="164"/>
    </location>
</feature>
<feature type="transmembrane region" description="Helical" evidence="7">
    <location>
        <begin position="53"/>
        <end position="75"/>
    </location>
</feature>
<comment type="similarity">
    <text evidence="2 7">Belongs to the DedA family.</text>
</comment>
<gene>
    <name evidence="9" type="ORF">US96_C0007G0002</name>
</gene>
<evidence type="ECO:0000256" key="6">
    <source>
        <dbReference type="ARBA" id="ARBA00023136"/>
    </source>
</evidence>
<dbReference type="Proteomes" id="UP000034181">
    <property type="component" value="Unassembled WGS sequence"/>
</dbReference>
<keyword evidence="4 7" id="KW-0812">Transmembrane</keyword>
<comment type="subcellular location">
    <subcellularLocation>
        <location evidence="1 7">Cell membrane</location>
        <topology evidence="1 7">Multi-pass membrane protein</topology>
    </subcellularLocation>
</comment>
<dbReference type="PATRIC" id="fig|1618569.3.peg.204"/>
<reference evidence="9 10" key="1">
    <citation type="journal article" date="2015" name="Nature">
        <title>rRNA introns, odd ribosomes, and small enigmatic genomes across a large radiation of phyla.</title>
        <authorList>
            <person name="Brown C.T."/>
            <person name="Hug L.A."/>
            <person name="Thomas B.C."/>
            <person name="Sharon I."/>
            <person name="Castelle C.J."/>
            <person name="Singh A."/>
            <person name="Wilkins M.J."/>
            <person name="Williams K.H."/>
            <person name="Banfield J.F."/>
        </authorList>
    </citation>
    <scope>NUCLEOTIDE SEQUENCE [LARGE SCALE GENOMIC DNA]</scope>
</reference>
<comment type="caution">
    <text evidence="9">The sequence shown here is derived from an EMBL/GenBank/DDBJ whole genome shotgun (WGS) entry which is preliminary data.</text>
</comment>
<evidence type="ECO:0000256" key="4">
    <source>
        <dbReference type="ARBA" id="ARBA00022692"/>
    </source>
</evidence>
<organism evidence="9 10">
    <name type="scientific">Candidatus Woesebacteria bacterium GW2011_GWB1_38_5b</name>
    <dbReference type="NCBI Taxonomy" id="1618569"/>
    <lineage>
        <taxon>Bacteria</taxon>
        <taxon>Candidatus Woeseibacteriota</taxon>
    </lineage>
</organism>
<keyword evidence="3 7" id="KW-1003">Cell membrane</keyword>
<evidence type="ECO:0000313" key="9">
    <source>
        <dbReference type="EMBL" id="KKQ75654.1"/>
    </source>
</evidence>
<dbReference type="AlphaFoldDB" id="A0A0G0MPS6"/>
<evidence type="ECO:0000313" key="10">
    <source>
        <dbReference type="Proteomes" id="UP000034181"/>
    </source>
</evidence>
<dbReference type="Pfam" id="PF09335">
    <property type="entry name" value="VTT_dom"/>
    <property type="match status" value="1"/>
</dbReference>
<evidence type="ECO:0000256" key="2">
    <source>
        <dbReference type="ARBA" id="ARBA00010792"/>
    </source>
</evidence>
<dbReference type="PANTHER" id="PTHR30353">
    <property type="entry name" value="INNER MEMBRANE PROTEIN DEDA-RELATED"/>
    <property type="match status" value="1"/>
</dbReference>
<keyword evidence="5 7" id="KW-1133">Transmembrane helix</keyword>
<evidence type="ECO:0000256" key="3">
    <source>
        <dbReference type="ARBA" id="ARBA00022475"/>
    </source>
</evidence>
<sequence length="211" mass="23762">MHFDLKELIQTVGYVGLFAIVFAESGLFFGFFLPGDSLLVTAGLLATQGFFRIEILLVLLAFAAISGDSMGYWMGKKFGKRIFSREKSLLFDKKHLDRAHAFYEKHGGKTIILARFIPIIRTFAPIVAGIADMDYKKFLSFNLFGGLLWSWGMLLLGYFLGSVIPDVDKYMIPIIGIIIFLSLLPPIIEGYKHNKGKIFAKFMDLVSKLPF</sequence>
<evidence type="ECO:0000256" key="7">
    <source>
        <dbReference type="RuleBase" id="RU367016"/>
    </source>
</evidence>
<accession>A0A0G0MPS6</accession>
<evidence type="ECO:0000256" key="5">
    <source>
        <dbReference type="ARBA" id="ARBA00022989"/>
    </source>
</evidence>
<dbReference type="InterPro" id="IPR032818">
    <property type="entry name" value="DedA-like"/>
</dbReference>
<evidence type="ECO:0000259" key="8">
    <source>
        <dbReference type="Pfam" id="PF09335"/>
    </source>
</evidence>
<feature type="transmembrane region" description="Helical" evidence="7">
    <location>
        <begin position="12"/>
        <end position="33"/>
    </location>
</feature>
<dbReference type="InterPro" id="IPR032816">
    <property type="entry name" value="VTT_dom"/>
</dbReference>
<evidence type="ECO:0000256" key="1">
    <source>
        <dbReference type="ARBA" id="ARBA00004651"/>
    </source>
</evidence>
<keyword evidence="6 7" id="KW-0472">Membrane</keyword>
<feature type="domain" description="VTT" evidence="8">
    <location>
        <begin position="33"/>
        <end position="158"/>
    </location>
</feature>
<feature type="transmembrane region" description="Helical" evidence="7">
    <location>
        <begin position="170"/>
        <end position="188"/>
    </location>
</feature>
<proteinExistence type="inferred from homology"/>
<dbReference type="EMBL" id="LBUZ01000007">
    <property type="protein sequence ID" value="KKQ75654.1"/>
    <property type="molecule type" value="Genomic_DNA"/>
</dbReference>
<dbReference type="GO" id="GO:0005886">
    <property type="term" value="C:plasma membrane"/>
    <property type="evidence" value="ECO:0007669"/>
    <property type="project" value="UniProtKB-SubCell"/>
</dbReference>